<dbReference type="InterPro" id="IPR052774">
    <property type="entry name" value="Celegans_DevNeuronal_Protein"/>
</dbReference>
<dbReference type="PROSITE" id="PS51034">
    <property type="entry name" value="ZP_2"/>
    <property type="match status" value="1"/>
</dbReference>
<dbReference type="Gene3D" id="2.60.40.4100">
    <property type="entry name" value="Zona pellucida, ZP-C domain"/>
    <property type="match status" value="1"/>
</dbReference>
<dbReference type="InterPro" id="IPR042235">
    <property type="entry name" value="ZP-C_dom"/>
</dbReference>
<dbReference type="PANTHER" id="PTHR47327:SF19">
    <property type="entry name" value="CUTICLIN-LIKE"/>
    <property type="match status" value="1"/>
</dbReference>
<comment type="caution">
    <text evidence="3">The sequence shown here is derived from an EMBL/GenBank/DDBJ whole genome shotgun (WGS) entry which is preliminary data.</text>
</comment>
<feature type="non-terminal residue" evidence="3">
    <location>
        <position position="1"/>
    </location>
</feature>
<gene>
    <name evidence="3" type="ORF">PFISCL1PPCAC_16348</name>
</gene>
<feature type="compositionally biased region" description="Polar residues" evidence="1">
    <location>
        <begin position="142"/>
        <end position="152"/>
    </location>
</feature>
<dbReference type="AlphaFoldDB" id="A0AAV5VZ01"/>
<dbReference type="GO" id="GO:0009653">
    <property type="term" value="P:anatomical structure morphogenesis"/>
    <property type="evidence" value="ECO:0007669"/>
    <property type="project" value="TreeGrafter"/>
</dbReference>
<dbReference type="Proteomes" id="UP001432322">
    <property type="component" value="Unassembled WGS sequence"/>
</dbReference>
<feature type="non-terminal residue" evidence="3">
    <location>
        <position position="302"/>
    </location>
</feature>
<evidence type="ECO:0000256" key="1">
    <source>
        <dbReference type="SAM" id="MobiDB-lite"/>
    </source>
</evidence>
<feature type="domain" description="ZP" evidence="2">
    <location>
        <begin position="33"/>
        <end position="289"/>
    </location>
</feature>
<accession>A0AAV5VZ01</accession>
<proteinExistence type="predicted"/>
<reference evidence="3" key="1">
    <citation type="submission" date="2023-10" db="EMBL/GenBank/DDBJ databases">
        <title>Genome assembly of Pristionchus species.</title>
        <authorList>
            <person name="Yoshida K."/>
            <person name="Sommer R.J."/>
        </authorList>
    </citation>
    <scope>NUCLEOTIDE SEQUENCE</scope>
    <source>
        <strain evidence="3">RS5133</strain>
    </source>
</reference>
<name>A0AAV5VZ01_9BILA</name>
<evidence type="ECO:0000313" key="4">
    <source>
        <dbReference type="Proteomes" id="UP001432322"/>
    </source>
</evidence>
<dbReference type="SMART" id="SM00241">
    <property type="entry name" value="ZP"/>
    <property type="match status" value="1"/>
</dbReference>
<keyword evidence="4" id="KW-1185">Reference proteome</keyword>
<feature type="region of interest" description="Disordered" evidence="1">
    <location>
        <begin position="131"/>
        <end position="160"/>
    </location>
</feature>
<sequence length="302" mass="33064">VWEWEGGDTPPLRLPSSDGVGVVPTGSLSVDADCESHGVNITVKFNSTVPYTGAIYAIDRYSECGVYGREARGLSLFVPRPKHNTVCNAVEIEGQLAVLIVVSSDSIVPHSVTTSEDTFFHIKCQYAKEAGEGKRRPKGSVKGSSLRSSAPNQVKMREESTTKTRVWLELMRDGKEVHSAAIGERLTARLKSALPADRIRVSECVATKSGDEYTEDEKSPLSVPLISHGCPLLPHIMSEMRLRNGHWEAELSVFRLEGSKHVDIVCLVQLCTHALCPPTQSCQLDRGRREIAEENGGDSLRV</sequence>
<dbReference type="InterPro" id="IPR001507">
    <property type="entry name" value="ZP_dom"/>
</dbReference>
<organism evidence="3 4">
    <name type="scientific">Pristionchus fissidentatus</name>
    <dbReference type="NCBI Taxonomy" id="1538716"/>
    <lineage>
        <taxon>Eukaryota</taxon>
        <taxon>Metazoa</taxon>
        <taxon>Ecdysozoa</taxon>
        <taxon>Nematoda</taxon>
        <taxon>Chromadorea</taxon>
        <taxon>Rhabditida</taxon>
        <taxon>Rhabditina</taxon>
        <taxon>Diplogasteromorpha</taxon>
        <taxon>Diplogasteroidea</taxon>
        <taxon>Neodiplogasteridae</taxon>
        <taxon>Pristionchus</taxon>
    </lineage>
</organism>
<protein>
    <recommendedName>
        <fullName evidence="2">ZP domain-containing protein</fullName>
    </recommendedName>
</protein>
<evidence type="ECO:0000313" key="3">
    <source>
        <dbReference type="EMBL" id="GMT25051.1"/>
    </source>
</evidence>
<dbReference type="PANTHER" id="PTHR47327">
    <property type="entry name" value="FI18240P1-RELATED"/>
    <property type="match status" value="1"/>
</dbReference>
<dbReference type="EMBL" id="BTSY01000004">
    <property type="protein sequence ID" value="GMT25051.1"/>
    <property type="molecule type" value="Genomic_DNA"/>
</dbReference>
<evidence type="ECO:0000259" key="2">
    <source>
        <dbReference type="PROSITE" id="PS51034"/>
    </source>
</evidence>